<organism evidence="7 8">
    <name type="scientific">Amaricoccus macauensis</name>
    <dbReference type="NCBI Taxonomy" id="57001"/>
    <lineage>
        <taxon>Bacteria</taxon>
        <taxon>Pseudomonadati</taxon>
        <taxon>Pseudomonadota</taxon>
        <taxon>Alphaproteobacteria</taxon>
        <taxon>Rhodobacterales</taxon>
        <taxon>Paracoccaceae</taxon>
        <taxon>Amaricoccus</taxon>
    </lineage>
</organism>
<keyword evidence="4" id="KW-0106">Calcium</keyword>
<protein>
    <submittedName>
        <fullName evidence="7">Arylsulfatase</fullName>
        <ecNumber evidence="7">3.1.6.1</ecNumber>
    </submittedName>
</protein>
<feature type="chain" id="PRO_5033066894" evidence="5">
    <location>
        <begin position="29"/>
        <end position="570"/>
    </location>
</feature>
<dbReference type="InterPro" id="IPR017850">
    <property type="entry name" value="Alkaline_phosphatase_core_sf"/>
</dbReference>
<proteinExistence type="inferred from homology"/>
<dbReference type="Pfam" id="PF00884">
    <property type="entry name" value="Sulfatase"/>
    <property type="match status" value="1"/>
</dbReference>
<name>A0A840SV86_9RHOB</name>
<feature type="domain" description="Sulfatase N-terminal" evidence="6">
    <location>
        <begin position="33"/>
        <end position="436"/>
    </location>
</feature>
<dbReference type="PANTHER" id="PTHR42693:SF33">
    <property type="entry name" value="ARYLSULFATASE"/>
    <property type="match status" value="1"/>
</dbReference>
<sequence>MTSALVTIAGLTAGLSASLAMLAGASYAQDARPNMLVIVVDDLGFSDLGAFGGEIDTPNLDRLVQGGLQLTNYHVAPTCSPTRSMLMSGTDNHVAGLGNMAEEVLEEQRGRPGYEGFLTDRVATLPEVLRNNGYHTLMSGKWHLGMQEGQRPKARGFEHSVALLNAAAHHFDDTGMIEKAAKASYTRDDVAITLPEDFYTTDYFTTAMIEQIDSVQDGAPFFGYLAYTAPHWPLQAPEETIRQYTGKYDGGYEAIRQARTERMRDLGLLVPGVAPNPVPDLWPHWDELDADQKKTEARKMEIYAAMVHKIDENVGRLVEHLEAIGELDDTIFIFFSDNGAEGELPENIMGGRNRDWIAQNFDNSFDNLGKKGSYAGYGPSWAQVSQTPFRMFKGHPYEGGTRAPAFITYAGWQGGRQADDFIHVTDIAPTLIEIAGAQWPERRGDVALAPLTGHSILPWLEGRQQAARPQAEPVCLELFGRVAVWKDGWKLVHTNQPWGTGDFELYDLASDPTELSDVSAGNPDKITELKSAWADCQEKYGIYWNPGLAPQMVYANGTEYLFRPPHLANP</sequence>
<dbReference type="PANTHER" id="PTHR42693">
    <property type="entry name" value="ARYLSULFATASE FAMILY MEMBER"/>
    <property type="match status" value="1"/>
</dbReference>
<dbReference type="InterPro" id="IPR000917">
    <property type="entry name" value="Sulfatase_N"/>
</dbReference>
<keyword evidence="2" id="KW-0479">Metal-binding</keyword>
<dbReference type="Gene3D" id="3.40.720.10">
    <property type="entry name" value="Alkaline Phosphatase, subunit A"/>
    <property type="match status" value="1"/>
</dbReference>
<dbReference type="SUPFAM" id="SSF53649">
    <property type="entry name" value="Alkaline phosphatase-like"/>
    <property type="match status" value="1"/>
</dbReference>
<evidence type="ECO:0000256" key="5">
    <source>
        <dbReference type="SAM" id="SignalP"/>
    </source>
</evidence>
<dbReference type="RefSeq" id="WP_246399845.1">
    <property type="nucleotide sequence ID" value="NZ_JACHFM010000003.1"/>
</dbReference>
<dbReference type="GO" id="GO:0046872">
    <property type="term" value="F:metal ion binding"/>
    <property type="evidence" value="ECO:0007669"/>
    <property type="project" value="UniProtKB-KW"/>
</dbReference>
<dbReference type="Gene3D" id="3.30.1120.10">
    <property type="match status" value="1"/>
</dbReference>
<feature type="signal peptide" evidence="5">
    <location>
        <begin position="1"/>
        <end position="28"/>
    </location>
</feature>
<comment type="caution">
    <text evidence="7">The sequence shown here is derived from an EMBL/GenBank/DDBJ whole genome shotgun (WGS) entry which is preliminary data.</text>
</comment>
<dbReference type="GO" id="GO:0004065">
    <property type="term" value="F:arylsulfatase activity"/>
    <property type="evidence" value="ECO:0007669"/>
    <property type="project" value="UniProtKB-EC"/>
</dbReference>
<dbReference type="InterPro" id="IPR050738">
    <property type="entry name" value="Sulfatase"/>
</dbReference>
<keyword evidence="5" id="KW-0732">Signal</keyword>
<accession>A0A840SV86</accession>
<dbReference type="EMBL" id="JACHFM010000003">
    <property type="protein sequence ID" value="MBB5223061.1"/>
    <property type="molecule type" value="Genomic_DNA"/>
</dbReference>
<dbReference type="InterPro" id="IPR024607">
    <property type="entry name" value="Sulfatase_CS"/>
</dbReference>
<evidence type="ECO:0000256" key="1">
    <source>
        <dbReference type="ARBA" id="ARBA00008779"/>
    </source>
</evidence>
<keyword evidence="3 7" id="KW-0378">Hydrolase</keyword>
<reference evidence="7 8" key="1">
    <citation type="submission" date="2020-08" db="EMBL/GenBank/DDBJ databases">
        <title>Genomic Encyclopedia of Type Strains, Phase IV (KMG-IV): sequencing the most valuable type-strain genomes for metagenomic binning, comparative biology and taxonomic classification.</title>
        <authorList>
            <person name="Goeker M."/>
        </authorList>
    </citation>
    <scope>NUCLEOTIDE SEQUENCE [LARGE SCALE GENOMIC DNA]</scope>
    <source>
        <strain evidence="7 8">DSM 101730</strain>
    </source>
</reference>
<dbReference type="PROSITE" id="PS00149">
    <property type="entry name" value="SULFATASE_2"/>
    <property type="match status" value="1"/>
</dbReference>
<keyword evidence="8" id="KW-1185">Reference proteome</keyword>
<comment type="similarity">
    <text evidence="1">Belongs to the sulfatase family.</text>
</comment>
<gene>
    <name evidence="7" type="ORF">HNP73_003008</name>
</gene>
<evidence type="ECO:0000256" key="4">
    <source>
        <dbReference type="ARBA" id="ARBA00022837"/>
    </source>
</evidence>
<dbReference type="AlphaFoldDB" id="A0A840SV86"/>
<evidence type="ECO:0000256" key="3">
    <source>
        <dbReference type="ARBA" id="ARBA00022801"/>
    </source>
</evidence>
<evidence type="ECO:0000259" key="6">
    <source>
        <dbReference type="Pfam" id="PF00884"/>
    </source>
</evidence>
<evidence type="ECO:0000313" key="8">
    <source>
        <dbReference type="Proteomes" id="UP000549457"/>
    </source>
</evidence>
<dbReference type="Proteomes" id="UP000549457">
    <property type="component" value="Unassembled WGS sequence"/>
</dbReference>
<dbReference type="EC" id="3.1.6.1" evidence="7"/>
<dbReference type="CDD" id="cd16025">
    <property type="entry name" value="PAS_like"/>
    <property type="match status" value="1"/>
</dbReference>
<evidence type="ECO:0000313" key="7">
    <source>
        <dbReference type="EMBL" id="MBB5223061.1"/>
    </source>
</evidence>
<evidence type="ECO:0000256" key="2">
    <source>
        <dbReference type="ARBA" id="ARBA00022723"/>
    </source>
</evidence>